<feature type="domain" description="AB hydrolase-1" evidence="2">
    <location>
        <begin position="177"/>
        <end position="281"/>
    </location>
</feature>
<dbReference type="EMBL" id="DVOG01000111">
    <property type="protein sequence ID" value="HIV04329.1"/>
    <property type="molecule type" value="Genomic_DNA"/>
</dbReference>
<dbReference type="Proteomes" id="UP000886812">
    <property type="component" value="Unassembled WGS sequence"/>
</dbReference>
<dbReference type="InterPro" id="IPR032816">
    <property type="entry name" value="VTT_dom"/>
</dbReference>
<keyword evidence="4" id="KW-0378">Hydrolase</keyword>
<feature type="transmembrane region" description="Helical" evidence="1">
    <location>
        <begin position="557"/>
        <end position="576"/>
    </location>
</feature>
<dbReference type="InterPro" id="IPR029058">
    <property type="entry name" value="AB_hydrolase_fold"/>
</dbReference>
<keyword evidence="1" id="KW-0472">Membrane</keyword>
<evidence type="ECO:0000256" key="1">
    <source>
        <dbReference type="SAM" id="Phobius"/>
    </source>
</evidence>
<sequence length="987" mass="108348">MTQKLISEKNLWQRLPVRWRVIFLFLALVAASYGVRHAFPMTPQLRENQKSVEVEELFVEYVWESADDVSAKILAEGKAVPENPDKNSRVNGIYVSKLLPAGRTVRIAYAEYSLETVGVPVPAVPPEASASAVAPAAPEKSVAEAAAEKAEEIYDASKRRLSSAWKNWRDGVPVRAPVLLVHGAGSDGSSLDAVARELVRVGAADRVIVPDLPGAGASEREVEDYSVEAAAGEMFELLDALGISEANVFGVGQGGGVAIYMAHRRPERVHSLALVSSVGAQEFELLGNHIVNKIVYTFHLGFFKIAQDVLPHFGLMDAGNVNKAFARMLWDSDVSELKKYLREWQGPLYLAHGKDDLVVPFVAAQYTAKLAPQAVARFVPGGHDVFLENPEKLADDYAAFLAKVAVPAEAEKLSRAAPVPAAAPFPPIEAAHGMRVLVLMLVILVCTFVAEDPTCLASGLLVAQGLIEFVPATLACLVGIFIGDSALYLIGRFFGRPVLRKAPFKWIISEQEVDRMSDWFDKNPKGFALIVSSRFIPGSRVPTFVAAGIMKLNMGKLILLFFIAAAVWTPPLILLAEKVGAGVIDKFKEWHHNAAWIVIGAIVALWLITHYVIPAFTWRGRRRHVMMRRQWTRHEFWPHFILAVPLMIHFLWQAAVHRSFTLFTLANRGLGADGGVPAGSKFEHYEKFLAEKSDPAVAAARVKTLLVPVNETLDNRWEKVLSLMEENGIAFPCVMKPEIGDGGVGVCVVRSREHLRNWLEVNPDAAVLQEYVGGNEYEVIWSRRPGRREGRIQTVVQKDFVVIKGDGERKLEDLIWADDKAVSDGKLFSKINFRSAGKVLDAGETFALAPIGSRIRGANFVSRPELRAGTLADAIDRLADACGDVHYLVLDIRAANDEALAAGTGIRITGVKGAGAVVSSIYDGYVRMGMAYSRAFRQMNYCFSIGAEIRDEHGAKPAISAFRLFEIWGTARGRSDNYVKMPHDVDP</sequence>
<evidence type="ECO:0000259" key="3">
    <source>
        <dbReference type="Pfam" id="PF09335"/>
    </source>
</evidence>
<feature type="domain" description="VTT" evidence="3">
    <location>
        <begin position="460"/>
        <end position="574"/>
    </location>
</feature>
<comment type="caution">
    <text evidence="4">The sequence shown here is derived from an EMBL/GenBank/DDBJ whole genome shotgun (WGS) entry which is preliminary data.</text>
</comment>
<name>A0A9D1T1D0_9BACT</name>
<reference evidence="4" key="1">
    <citation type="submission" date="2020-10" db="EMBL/GenBank/DDBJ databases">
        <authorList>
            <person name="Gilroy R."/>
        </authorList>
    </citation>
    <scope>NUCLEOTIDE SEQUENCE</scope>
    <source>
        <strain evidence="4">10669</strain>
    </source>
</reference>
<dbReference type="Pfam" id="PF09335">
    <property type="entry name" value="VTT_dom"/>
    <property type="match status" value="1"/>
</dbReference>
<dbReference type="Gene3D" id="3.30.470.20">
    <property type="entry name" value="ATP-grasp fold, B domain"/>
    <property type="match status" value="1"/>
</dbReference>
<dbReference type="GO" id="GO:0016787">
    <property type="term" value="F:hydrolase activity"/>
    <property type="evidence" value="ECO:0007669"/>
    <property type="project" value="UniProtKB-KW"/>
</dbReference>
<dbReference type="Pfam" id="PF00561">
    <property type="entry name" value="Abhydrolase_1"/>
    <property type="match status" value="1"/>
</dbReference>
<evidence type="ECO:0000313" key="4">
    <source>
        <dbReference type="EMBL" id="HIV04329.1"/>
    </source>
</evidence>
<dbReference type="PANTHER" id="PTHR43433:SF5">
    <property type="entry name" value="AB HYDROLASE-1 DOMAIN-CONTAINING PROTEIN"/>
    <property type="match status" value="1"/>
</dbReference>
<feature type="transmembrane region" description="Helical" evidence="1">
    <location>
        <begin position="469"/>
        <end position="491"/>
    </location>
</feature>
<protein>
    <submittedName>
        <fullName evidence="4">Alpha/beta fold hydrolase</fullName>
    </submittedName>
</protein>
<reference evidence="4" key="2">
    <citation type="journal article" date="2021" name="PeerJ">
        <title>Extensive microbial diversity within the chicken gut microbiome revealed by metagenomics and culture.</title>
        <authorList>
            <person name="Gilroy R."/>
            <person name="Ravi A."/>
            <person name="Getino M."/>
            <person name="Pursley I."/>
            <person name="Horton D.L."/>
            <person name="Alikhan N.F."/>
            <person name="Baker D."/>
            <person name="Gharbi K."/>
            <person name="Hall N."/>
            <person name="Watson M."/>
            <person name="Adriaenssens E.M."/>
            <person name="Foster-Nyarko E."/>
            <person name="Jarju S."/>
            <person name="Secka A."/>
            <person name="Antonio M."/>
            <person name="Oren A."/>
            <person name="Chaudhuri R.R."/>
            <person name="La Ragione R."/>
            <person name="Hildebrand F."/>
            <person name="Pallen M.J."/>
        </authorList>
    </citation>
    <scope>NUCLEOTIDE SEQUENCE</scope>
    <source>
        <strain evidence="4">10669</strain>
    </source>
</reference>
<dbReference type="SUPFAM" id="SSF53474">
    <property type="entry name" value="alpha/beta-Hydrolases"/>
    <property type="match status" value="1"/>
</dbReference>
<feature type="transmembrane region" description="Helical" evidence="1">
    <location>
        <begin position="17"/>
        <end position="35"/>
    </location>
</feature>
<keyword evidence="1" id="KW-1133">Transmembrane helix</keyword>
<dbReference type="Gene3D" id="3.40.50.1820">
    <property type="entry name" value="alpha/beta hydrolase"/>
    <property type="match status" value="1"/>
</dbReference>
<dbReference type="InterPro" id="IPR000073">
    <property type="entry name" value="AB_hydrolase_1"/>
</dbReference>
<dbReference type="InterPro" id="IPR050471">
    <property type="entry name" value="AB_hydrolase"/>
</dbReference>
<proteinExistence type="predicted"/>
<evidence type="ECO:0000259" key="2">
    <source>
        <dbReference type="Pfam" id="PF00561"/>
    </source>
</evidence>
<feature type="transmembrane region" description="Helical" evidence="1">
    <location>
        <begin position="596"/>
        <end position="616"/>
    </location>
</feature>
<evidence type="ECO:0000313" key="5">
    <source>
        <dbReference type="Proteomes" id="UP000886812"/>
    </source>
</evidence>
<feature type="transmembrane region" description="Helical" evidence="1">
    <location>
        <begin position="636"/>
        <end position="655"/>
    </location>
</feature>
<dbReference type="PANTHER" id="PTHR43433">
    <property type="entry name" value="HYDROLASE, ALPHA/BETA FOLD FAMILY PROTEIN"/>
    <property type="match status" value="1"/>
</dbReference>
<gene>
    <name evidence="4" type="ORF">IAC75_04160</name>
</gene>
<accession>A0A9D1T1D0</accession>
<keyword evidence="1" id="KW-0812">Transmembrane</keyword>
<dbReference type="SUPFAM" id="SSF56059">
    <property type="entry name" value="Glutathione synthetase ATP-binding domain-like"/>
    <property type="match status" value="1"/>
</dbReference>
<dbReference type="PRINTS" id="PR00111">
    <property type="entry name" value="ABHYDROLASE"/>
</dbReference>
<organism evidence="4 5">
    <name type="scientific">Candidatus Spyradosoma merdigallinarum</name>
    <dbReference type="NCBI Taxonomy" id="2840950"/>
    <lineage>
        <taxon>Bacteria</taxon>
        <taxon>Pseudomonadati</taxon>
        <taxon>Verrucomicrobiota</taxon>
        <taxon>Opitutia</taxon>
        <taxon>Opitutia incertae sedis</taxon>
        <taxon>Candidatus Spyradosoma</taxon>
    </lineage>
</organism>
<dbReference type="AlphaFoldDB" id="A0A9D1T1D0"/>